<feature type="domain" description="Baseplate J-like C-terminal" evidence="1">
    <location>
        <begin position="222"/>
        <end position="303"/>
    </location>
</feature>
<dbReference type="PIRSF" id="PIRSF020481">
    <property type="entry name" value="BAP"/>
    <property type="match status" value="1"/>
</dbReference>
<dbReference type="PANTHER" id="PTHR35862:SF1">
    <property type="entry name" value="FELS-2 PROPHAGE PROTEIN"/>
    <property type="match status" value="1"/>
</dbReference>
<evidence type="ECO:0000313" key="4">
    <source>
        <dbReference type="EMBL" id="QJA84542.1"/>
    </source>
</evidence>
<organism evidence="2">
    <name type="scientific">viral metagenome</name>
    <dbReference type="NCBI Taxonomy" id="1070528"/>
    <lineage>
        <taxon>unclassified sequences</taxon>
        <taxon>metagenomes</taxon>
        <taxon>organismal metagenomes</taxon>
    </lineage>
</organism>
<evidence type="ECO:0000313" key="2">
    <source>
        <dbReference type="EMBL" id="QJA50122.1"/>
    </source>
</evidence>
<dbReference type="EMBL" id="MT144175">
    <property type="protein sequence ID" value="QJA50122.1"/>
    <property type="molecule type" value="Genomic_DNA"/>
</dbReference>
<sequence length="309" mass="33042">MAELIDLSKVPVPDIIQPLSFEQRFVALKQLLIDIDPIYEAVVALESDPVTKLLQVFAYREMHLVAQINDATRGNILASSTGNNLIALGSRYDLAPLVIQAGNPTAVPPIPEILEDEQSFKRRVQMAFDGLNTAGSIDGYIFFALGADGRVADAKAVSPEPCEMVVTILSIEGNGTVNNELLIKVRNVFGMSADGLSQSNTPSKVRPQGDRVTIQGASIVNYNVQAVLQLLPGPDAQVVLAAANQALALYQKEQRRLGADITRSGIFKALHQSGVNNVNLISPSADITVLDHQAAYCTSVNISIGGIGE</sequence>
<gene>
    <name evidence="4" type="ORF">MM415A00183_0009</name>
    <name evidence="3" type="ORF">MM415B00339_0048</name>
    <name evidence="2" type="ORF">TM448A01609_0004</name>
</gene>
<reference evidence="2" key="1">
    <citation type="submission" date="2020-03" db="EMBL/GenBank/DDBJ databases">
        <title>The deep terrestrial virosphere.</title>
        <authorList>
            <person name="Holmfeldt K."/>
            <person name="Nilsson E."/>
            <person name="Simone D."/>
            <person name="Lopez-Fernandez M."/>
            <person name="Wu X."/>
            <person name="de Brujin I."/>
            <person name="Lundin D."/>
            <person name="Andersson A."/>
            <person name="Bertilsson S."/>
            <person name="Dopson M."/>
        </authorList>
    </citation>
    <scope>NUCLEOTIDE SEQUENCE</scope>
    <source>
        <strain evidence="4">MM415A00183</strain>
        <strain evidence="3">MM415B00339</strain>
        <strain evidence="2">TM448A01609</strain>
    </source>
</reference>
<dbReference type="InterPro" id="IPR014507">
    <property type="entry name" value="Baseplate_assembly_J_pred"/>
</dbReference>
<accession>A0A6H1ZRN4</accession>
<proteinExistence type="predicted"/>
<dbReference type="InterPro" id="IPR052726">
    <property type="entry name" value="Phage_Baseplate_Hub"/>
</dbReference>
<name>A0A6H1ZRN4_9ZZZZ</name>
<dbReference type="Pfam" id="PF26079">
    <property type="entry name" value="Baseplate_J_C"/>
    <property type="match status" value="1"/>
</dbReference>
<protein>
    <submittedName>
        <fullName evidence="2">Putative baseplate protein</fullName>
    </submittedName>
</protein>
<dbReference type="EMBL" id="MT142531">
    <property type="protein sequence ID" value="QJA84542.1"/>
    <property type="molecule type" value="Genomic_DNA"/>
</dbReference>
<dbReference type="PANTHER" id="PTHR35862">
    <property type="entry name" value="FELS-2 PROPHAGE PROTEIN"/>
    <property type="match status" value="1"/>
</dbReference>
<dbReference type="EMBL" id="MT141559">
    <property type="protein sequence ID" value="QJA66739.1"/>
    <property type="molecule type" value="Genomic_DNA"/>
</dbReference>
<evidence type="ECO:0000313" key="3">
    <source>
        <dbReference type="EMBL" id="QJA66739.1"/>
    </source>
</evidence>
<dbReference type="InterPro" id="IPR058530">
    <property type="entry name" value="Baseplate_J-like_C"/>
</dbReference>
<dbReference type="AlphaFoldDB" id="A0A6H1ZRN4"/>
<evidence type="ECO:0000259" key="1">
    <source>
        <dbReference type="Pfam" id="PF26079"/>
    </source>
</evidence>